<evidence type="ECO:0008006" key="4">
    <source>
        <dbReference type="Google" id="ProtNLM"/>
    </source>
</evidence>
<sequence length="319" mass="34460">MLRRTVLSLILAAGWAFASDPSLLKLVPSDSKMVAGLDCERAKGSALGQRILSQMKDEDQGFQKFVEATGFDPRRDLREIVMSSDGTSKGERALVVVSGTFDQSKINSFLRSEGAVQAIYGGVEVWNNPKKGDDGSVAIINRSLALFGKDASVKAAIDRRNSGGAVLTSDLQKKVDEWSVNDAWFVSTAGFTQMGVNSDGKNKVMPAGIPVEAIQAASAGVRFGADLQVSAEALTRSDKDAQALVDVFRFVASMVRLNSDKPNADELIKILDTMQLSTSGATMKFSLTIPEDQFDKFFQHKNQGVRMKAVRNNRSGNAL</sequence>
<name>A0A7S7NUN2_PALFE</name>
<reference evidence="2 3" key="1">
    <citation type="submission" date="2020-10" db="EMBL/GenBank/DDBJ databases">
        <title>Complete genome sequence of Paludibaculum fermentans P105T, a facultatively anaerobic acidobacterium capable of dissimilatory Fe(III) reduction.</title>
        <authorList>
            <person name="Dedysh S.N."/>
            <person name="Beletsky A.V."/>
            <person name="Kulichevskaya I.S."/>
            <person name="Mardanov A.V."/>
            <person name="Ravin N.V."/>
        </authorList>
    </citation>
    <scope>NUCLEOTIDE SEQUENCE [LARGE SCALE GENOMIC DNA]</scope>
    <source>
        <strain evidence="2 3">P105</strain>
    </source>
</reference>
<evidence type="ECO:0000256" key="1">
    <source>
        <dbReference type="SAM" id="SignalP"/>
    </source>
</evidence>
<gene>
    <name evidence="2" type="ORF">IRI77_09415</name>
</gene>
<dbReference type="AlphaFoldDB" id="A0A7S7NUN2"/>
<evidence type="ECO:0000313" key="3">
    <source>
        <dbReference type="Proteomes" id="UP000593892"/>
    </source>
</evidence>
<dbReference type="RefSeq" id="WP_194451816.1">
    <property type="nucleotide sequence ID" value="NZ_CP063849.1"/>
</dbReference>
<evidence type="ECO:0000313" key="2">
    <source>
        <dbReference type="EMBL" id="QOY90151.1"/>
    </source>
</evidence>
<organism evidence="2 3">
    <name type="scientific">Paludibaculum fermentans</name>
    <dbReference type="NCBI Taxonomy" id="1473598"/>
    <lineage>
        <taxon>Bacteria</taxon>
        <taxon>Pseudomonadati</taxon>
        <taxon>Acidobacteriota</taxon>
        <taxon>Terriglobia</taxon>
        <taxon>Bryobacterales</taxon>
        <taxon>Bryobacteraceae</taxon>
        <taxon>Paludibaculum</taxon>
    </lineage>
</organism>
<keyword evidence="3" id="KW-1185">Reference proteome</keyword>
<accession>A0A7S7NUN2</accession>
<dbReference type="EMBL" id="CP063849">
    <property type="protein sequence ID" value="QOY90151.1"/>
    <property type="molecule type" value="Genomic_DNA"/>
</dbReference>
<feature type="signal peptide" evidence="1">
    <location>
        <begin position="1"/>
        <end position="18"/>
    </location>
</feature>
<keyword evidence="1" id="KW-0732">Signal</keyword>
<protein>
    <recommendedName>
        <fullName evidence="4">PBP domain-containing protein</fullName>
    </recommendedName>
</protein>
<feature type="chain" id="PRO_5032317570" description="PBP domain-containing protein" evidence="1">
    <location>
        <begin position="19"/>
        <end position="319"/>
    </location>
</feature>
<dbReference type="Proteomes" id="UP000593892">
    <property type="component" value="Chromosome"/>
</dbReference>
<dbReference type="KEGG" id="pfer:IRI77_09415"/>
<proteinExistence type="predicted"/>